<evidence type="ECO:0000256" key="5">
    <source>
        <dbReference type="SAM" id="Phobius"/>
    </source>
</evidence>
<accession>A0A1V6TG15</accession>
<dbReference type="PANTHER" id="PTHR23501">
    <property type="entry name" value="MAJOR FACILITATOR SUPERFAMILY"/>
    <property type="match status" value="1"/>
</dbReference>
<proteinExistence type="predicted"/>
<feature type="transmembrane region" description="Helical" evidence="5">
    <location>
        <begin position="385"/>
        <end position="402"/>
    </location>
</feature>
<dbReference type="OrthoDB" id="6770063at2759"/>
<dbReference type="InterPro" id="IPR036259">
    <property type="entry name" value="MFS_trans_sf"/>
</dbReference>
<dbReference type="AlphaFoldDB" id="A0A1V6TG15"/>
<organism evidence="7 8">
    <name type="scientific">Penicillium steckii</name>
    <dbReference type="NCBI Taxonomy" id="303698"/>
    <lineage>
        <taxon>Eukaryota</taxon>
        <taxon>Fungi</taxon>
        <taxon>Dikarya</taxon>
        <taxon>Ascomycota</taxon>
        <taxon>Pezizomycotina</taxon>
        <taxon>Eurotiomycetes</taxon>
        <taxon>Eurotiomycetidae</taxon>
        <taxon>Eurotiales</taxon>
        <taxon>Aspergillaceae</taxon>
        <taxon>Penicillium</taxon>
    </lineage>
</organism>
<feature type="transmembrane region" description="Helical" evidence="5">
    <location>
        <begin position="149"/>
        <end position="169"/>
    </location>
</feature>
<evidence type="ECO:0000256" key="4">
    <source>
        <dbReference type="ARBA" id="ARBA00023136"/>
    </source>
</evidence>
<feature type="transmembrane region" description="Helical" evidence="5">
    <location>
        <begin position="123"/>
        <end position="143"/>
    </location>
</feature>
<keyword evidence="3 5" id="KW-1133">Transmembrane helix</keyword>
<gene>
    <name evidence="7" type="ORF">PENSTE_c006G07571</name>
</gene>
<feature type="transmembrane region" description="Helical" evidence="5">
    <location>
        <begin position="414"/>
        <end position="438"/>
    </location>
</feature>
<feature type="transmembrane region" description="Helical" evidence="5">
    <location>
        <begin position="519"/>
        <end position="541"/>
    </location>
</feature>
<feature type="transmembrane region" description="Helical" evidence="5">
    <location>
        <begin position="61"/>
        <end position="80"/>
    </location>
</feature>
<feature type="transmembrane region" description="Helical" evidence="5">
    <location>
        <begin position="92"/>
        <end position="111"/>
    </location>
</feature>
<feature type="transmembrane region" description="Helical" evidence="5">
    <location>
        <begin position="248"/>
        <end position="271"/>
    </location>
</feature>
<feature type="transmembrane region" description="Helical" evidence="5">
    <location>
        <begin position="277"/>
        <end position="297"/>
    </location>
</feature>
<dbReference type="PANTHER" id="PTHR23501:SF33">
    <property type="entry name" value="MAJOR FACILITATOR SUPERFAMILY (MFS) PROFILE DOMAIN-CONTAINING PROTEIN"/>
    <property type="match status" value="1"/>
</dbReference>
<dbReference type="SUPFAM" id="SSF103473">
    <property type="entry name" value="MFS general substrate transporter"/>
    <property type="match status" value="1"/>
</dbReference>
<evidence type="ECO:0000259" key="6">
    <source>
        <dbReference type="PROSITE" id="PS50850"/>
    </source>
</evidence>
<keyword evidence="4 5" id="KW-0472">Membrane</keyword>
<feature type="transmembrane region" description="Helical" evidence="5">
    <location>
        <begin position="181"/>
        <end position="204"/>
    </location>
</feature>
<name>A0A1V6TG15_9EURO</name>
<sequence length="548" mass="59755">MGSIKITESSCQGSQDVVCEKYENTSVSVESSQVEQPGMDYKFFYTGLLGKFLTTIEPSKICVFLAFVDDTFVFTTYGTIASDFDFGSMGPWLVTTYNLGFAVMLPLYGRLCDVYGYKYPIQAAYFFFSVGCLMTGLSNSIGLAIAGRFLSGAGGSGMTDLLVVIINDMETPRKATGLRSYISIIMTIAVPVGAPLGGALTGWIGWRWPFIMQVPLSVTCLVMASWRLQATKGGARGNEEEIRSQTDFNLQGVFLLGLSVASIMTICQIFENLESELVLKVVIPSSIFLASVVTFAINERYWTSSPLIPMKLIKTNKIGIMYVAQFILFFSYGGICSHITEFWIRTKDYGNSLAAACILPVVFGNVISAFIGSRVVQKTGRYKKVLIACFVVAIVNGALLAGRWPSRPLFCDLIFYFGLGLGVGGILVCTFTALSISVPSQMTATAMSNYYLCQQIGLVMGVAVSSAANKTIFKDFLFQDIPNSTEKSKVIGHILNNLRFASGFSEPTKSIANNCFLKAFHVIPALTAGTLLMAFVILLSLPEKYIEE</sequence>
<feature type="transmembrane region" description="Helical" evidence="5">
    <location>
        <begin position="450"/>
        <end position="468"/>
    </location>
</feature>
<evidence type="ECO:0000313" key="8">
    <source>
        <dbReference type="Proteomes" id="UP000191285"/>
    </source>
</evidence>
<keyword evidence="2 5" id="KW-0812">Transmembrane</keyword>
<dbReference type="GO" id="GO:0015174">
    <property type="term" value="F:basic amino acid transmembrane transporter activity"/>
    <property type="evidence" value="ECO:0007669"/>
    <property type="project" value="TreeGrafter"/>
</dbReference>
<feature type="transmembrane region" description="Helical" evidence="5">
    <location>
        <begin position="210"/>
        <end position="228"/>
    </location>
</feature>
<dbReference type="EMBL" id="MLKD01000006">
    <property type="protein sequence ID" value="OQE25287.1"/>
    <property type="molecule type" value="Genomic_DNA"/>
</dbReference>
<comment type="caution">
    <text evidence="7">The sequence shown here is derived from an EMBL/GenBank/DDBJ whole genome shotgun (WGS) entry which is preliminary data.</text>
</comment>
<reference evidence="8" key="1">
    <citation type="journal article" date="2017" name="Nat. Microbiol.">
        <title>Global analysis of biosynthetic gene clusters reveals vast potential of secondary metabolite production in Penicillium species.</title>
        <authorList>
            <person name="Nielsen J.C."/>
            <person name="Grijseels S."/>
            <person name="Prigent S."/>
            <person name="Ji B."/>
            <person name="Dainat J."/>
            <person name="Nielsen K.F."/>
            <person name="Frisvad J.C."/>
            <person name="Workman M."/>
            <person name="Nielsen J."/>
        </authorList>
    </citation>
    <scope>NUCLEOTIDE SEQUENCE [LARGE SCALE GENOMIC DNA]</scope>
    <source>
        <strain evidence="8">IBT 24891</strain>
    </source>
</reference>
<evidence type="ECO:0000256" key="3">
    <source>
        <dbReference type="ARBA" id="ARBA00022989"/>
    </source>
</evidence>
<dbReference type="InterPro" id="IPR020846">
    <property type="entry name" value="MFS_dom"/>
</dbReference>
<feature type="transmembrane region" description="Helical" evidence="5">
    <location>
        <begin position="352"/>
        <end position="373"/>
    </location>
</feature>
<comment type="subcellular location">
    <subcellularLocation>
        <location evidence="1">Membrane</location>
        <topology evidence="1">Multi-pass membrane protein</topology>
    </subcellularLocation>
</comment>
<keyword evidence="8" id="KW-1185">Reference proteome</keyword>
<dbReference type="Gene3D" id="1.20.1250.20">
    <property type="entry name" value="MFS general substrate transporter like domains"/>
    <property type="match status" value="1"/>
</dbReference>
<dbReference type="Proteomes" id="UP000191285">
    <property type="component" value="Unassembled WGS sequence"/>
</dbReference>
<dbReference type="InterPro" id="IPR011701">
    <property type="entry name" value="MFS"/>
</dbReference>
<evidence type="ECO:0000313" key="7">
    <source>
        <dbReference type="EMBL" id="OQE25287.1"/>
    </source>
</evidence>
<dbReference type="STRING" id="303698.A0A1V6TG15"/>
<dbReference type="Pfam" id="PF07690">
    <property type="entry name" value="MFS_1"/>
    <property type="match status" value="1"/>
</dbReference>
<protein>
    <recommendedName>
        <fullName evidence="6">Major facilitator superfamily (MFS) profile domain-containing protein</fullName>
    </recommendedName>
</protein>
<feature type="domain" description="Major facilitator superfamily (MFS) profile" evidence="6">
    <location>
        <begin position="43"/>
        <end position="545"/>
    </location>
</feature>
<dbReference type="PROSITE" id="PS50850">
    <property type="entry name" value="MFS"/>
    <property type="match status" value="1"/>
</dbReference>
<dbReference type="GO" id="GO:0000329">
    <property type="term" value="C:fungal-type vacuole membrane"/>
    <property type="evidence" value="ECO:0007669"/>
    <property type="project" value="TreeGrafter"/>
</dbReference>
<evidence type="ECO:0000256" key="1">
    <source>
        <dbReference type="ARBA" id="ARBA00004141"/>
    </source>
</evidence>
<evidence type="ECO:0000256" key="2">
    <source>
        <dbReference type="ARBA" id="ARBA00022692"/>
    </source>
</evidence>
<feature type="transmembrane region" description="Helical" evidence="5">
    <location>
        <begin position="318"/>
        <end position="340"/>
    </location>
</feature>